<dbReference type="Proteomes" id="UP000752171">
    <property type="component" value="Unassembled WGS sequence"/>
</dbReference>
<proteinExistence type="predicted"/>
<comment type="caution">
    <text evidence="1">The sequence shown here is derived from an EMBL/GenBank/DDBJ whole genome shotgun (WGS) entry which is preliminary data.</text>
</comment>
<evidence type="ECO:0000313" key="1">
    <source>
        <dbReference type="EMBL" id="KAG9274208.1"/>
    </source>
</evidence>
<dbReference type="EMBL" id="JAICCE010000008">
    <property type="protein sequence ID" value="KAG9274208.1"/>
    <property type="molecule type" value="Genomic_DNA"/>
</dbReference>
<gene>
    <name evidence="1" type="ORF">AMEX_G11107</name>
</gene>
<sequence>MDLICFCLCSVQTLNGSSKCSLQKQKKRRDHLSKRVQFDSRHNADALFSLTSLVGVWMPRGLSLPYTIGCIKTWADDGTYAKDFI</sequence>
<organism evidence="1 2">
    <name type="scientific">Astyanax mexicanus</name>
    <name type="common">Blind cave fish</name>
    <name type="synonym">Astyanax fasciatus mexicanus</name>
    <dbReference type="NCBI Taxonomy" id="7994"/>
    <lineage>
        <taxon>Eukaryota</taxon>
        <taxon>Metazoa</taxon>
        <taxon>Chordata</taxon>
        <taxon>Craniata</taxon>
        <taxon>Vertebrata</taxon>
        <taxon>Euteleostomi</taxon>
        <taxon>Actinopterygii</taxon>
        <taxon>Neopterygii</taxon>
        <taxon>Teleostei</taxon>
        <taxon>Ostariophysi</taxon>
        <taxon>Characiformes</taxon>
        <taxon>Characoidei</taxon>
        <taxon>Acestrorhamphidae</taxon>
        <taxon>Acestrorhamphinae</taxon>
        <taxon>Astyanax</taxon>
    </lineage>
</organism>
<evidence type="ECO:0000313" key="2">
    <source>
        <dbReference type="Proteomes" id="UP000752171"/>
    </source>
</evidence>
<name>A0A8T2LPX4_ASTMX</name>
<dbReference type="AlphaFoldDB" id="A0A8T2LPX4"/>
<protein>
    <submittedName>
        <fullName evidence="1">Uncharacterized protein</fullName>
    </submittedName>
</protein>
<accession>A0A8T2LPX4</accession>
<reference evidence="1 2" key="1">
    <citation type="submission" date="2021-07" db="EMBL/GenBank/DDBJ databases">
        <authorList>
            <person name="Imarazene B."/>
            <person name="Zahm M."/>
            <person name="Klopp C."/>
            <person name="Cabau C."/>
            <person name="Beille S."/>
            <person name="Jouanno E."/>
            <person name="Castinel A."/>
            <person name="Lluch J."/>
            <person name="Gil L."/>
            <person name="Kuchtly C."/>
            <person name="Lopez Roques C."/>
            <person name="Donnadieu C."/>
            <person name="Parrinello H."/>
            <person name="Journot L."/>
            <person name="Du K."/>
            <person name="Schartl M."/>
            <person name="Retaux S."/>
            <person name="Guiguen Y."/>
        </authorList>
    </citation>
    <scope>NUCLEOTIDE SEQUENCE [LARGE SCALE GENOMIC DNA]</scope>
    <source>
        <strain evidence="1">Pach_M1</strain>
        <tissue evidence="1">Testis</tissue>
    </source>
</reference>